<feature type="region of interest" description="Disordered" evidence="1">
    <location>
        <begin position="327"/>
        <end position="360"/>
    </location>
</feature>
<dbReference type="AlphaFoldDB" id="A0AAN8Q427"/>
<dbReference type="Pfam" id="PF07647">
    <property type="entry name" value="SAM_2"/>
    <property type="match status" value="1"/>
</dbReference>
<evidence type="ECO:0000256" key="1">
    <source>
        <dbReference type="SAM" id="MobiDB-lite"/>
    </source>
</evidence>
<dbReference type="SUPFAM" id="SSF47769">
    <property type="entry name" value="SAM/Pointed domain"/>
    <property type="match status" value="1"/>
</dbReference>
<feature type="compositionally biased region" description="Polar residues" evidence="1">
    <location>
        <begin position="339"/>
        <end position="360"/>
    </location>
</feature>
<accession>A0AAN8Q427</accession>
<reference evidence="3 4" key="1">
    <citation type="submission" date="2024-01" db="EMBL/GenBank/DDBJ databases">
        <title>The genome of the rayed Mediterranean limpet Patella caerulea (Linnaeus, 1758).</title>
        <authorList>
            <person name="Anh-Thu Weber A."/>
            <person name="Halstead-Nussloch G."/>
        </authorList>
    </citation>
    <scope>NUCLEOTIDE SEQUENCE [LARGE SCALE GENOMIC DNA]</scope>
    <source>
        <strain evidence="3">AATW-2023a</strain>
        <tissue evidence="3">Whole specimen</tissue>
    </source>
</reference>
<gene>
    <name evidence="3" type="ORF">SNE40_006091</name>
</gene>
<comment type="caution">
    <text evidence="3">The sequence shown here is derived from an EMBL/GenBank/DDBJ whole genome shotgun (WGS) entry which is preliminary data.</text>
</comment>
<dbReference type="Proteomes" id="UP001347796">
    <property type="component" value="Unassembled WGS sequence"/>
</dbReference>
<sequence>MATDMKFELNSESLSIRNVYEKFAHRLPVIIQVTQGHYGDIDIDTFSTGHVMRIHSYSKQRRVVARDTHGRHLSFPVDYPIKFRVARTQKKAGREQSLREIIDQNTLPVRIELCLPPPGYSLHIGQSIKQIETFGTLHLTNFYDETYLLANSINEGQLDPEILFVPIYLQNLVVAVVSGIEGQPRSVFSTFQREMDEAVNEISYEVAGGNTDIAVYSPELLSRSTENVYDYIEPTHFIKYRPTHSNAKRKCSAPMPNVKDLLTQLEKKHPADGDTYEVDDGTVYSRVIVPVVDDMSPPPIPVRNIPALVEKPKPKISRDSITYVNSSNPRAMVKPLEKSPSQSSQQALEETELPQPQSVNNHVKGFSIKQLTESLEALKLSKYAEAFEEAQMSGDLLLDLSEDILKDDFQMKGYEAIKLMKYARTGYVPQ</sequence>
<dbReference type="InterPro" id="IPR001660">
    <property type="entry name" value="SAM"/>
</dbReference>
<dbReference type="Gene3D" id="1.10.150.50">
    <property type="entry name" value="Transcription Factor, Ets-1"/>
    <property type="match status" value="1"/>
</dbReference>
<dbReference type="InterPro" id="IPR052281">
    <property type="entry name" value="GAREM"/>
</dbReference>
<protein>
    <recommendedName>
        <fullName evidence="2">SAM domain-containing protein</fullName>
    </recommendedName>
</protein>
<proteinExistence type="predicted"/>
<name>A0AAN8Q427_PATCE</name>
<evidence type="ECO:0000313" key="3">
    <source>
        <dbReference type="EMBL" id="KAK6186821.1"/>
    </source>
</evidence>
<dbReference type="PROSITE" id="PS50105">
    <property type="entry name" value="SAM_DOMAIN"/>
    <property type="match status" value="1"/>
</dbReference>
<dbReference type="PANTHER" id="PTHR14454">
    <property type="entry name" value="GRB2-ASSOCIATED AND REGULATOR OF MAPK PROTEIN FAMILY MEMBER"/>
    <property type="match status" value="1"/>
</dbReference>
<evidence type="ECO:0000313" key="4">
    <source>
        <dbReference type="Proteomes" id="UP001347796"/>
    </source>
</evidence>
<feature type="domain" description="SAM" evidence="2">
    <location>
        <begin position="366"/>
        <end position="411"/>
    </location>
</feature>
<evidence type="ECO:0000259" key="2">
    <source>
        <dbReference type="PROSITE" id="PS50105"/>
    </source>
</evidence>
<dbReference type="EMBL" id="JAZGQO010000005">
    <property type="protein sequence ID" value="KAK6186821.1"/>
    <property type="molecule type" value="Genomic_DNA"/>
</dbReference>
<keyword evidence="4" id="KW-1185">Reference proteome</keyword>
<dbReference type="InterPro" id="IPR013761">
    <property type="entry name" value="SAM/pointed_sf"/>
</dbReference>
<dbReference type="PANTHER" id="PTHR14454:SF11">
    <property type="entry name" value="SERRANO, ISOFORM F"/>
    <property type="match status" value="1"/>
</dbReference>
<organism evidence="3 4">
    <name type="scientific">Patella caerulea</name>
    <name type="common">Rayed Mediterranean limpet</name>
    <dbReference type="NCBI Taxonomy" id="87958"/>
    <lineage>
        <taxon>Eukaryota</taxon>
        <taxon>Metazoa</taxon>
        <taxon>Spiralia</taxon>
        <taxon>Lophotrochozoa</taxon>
        <taxon>Mollusca</taxon>
        <taxon>Gastropoda</taxon>
        <taxon>Patellogastropoda</taxon>
        <taxon>Patelloidea</taxon>
        <taxon>Patellidae</taxon>
        <taxon>Patella</taxon>
    </lineage>
</organism>